<dbReference type="EMBL" id="AQGU01000029">
    <property type="protein sequence ID" value="MBE0361239.1"/>
    <property type="molecule type" value="Genomic_DNA"/>
</dbReference>
<dbReference type="PANTHER" id="PTHR10151">
    <property type="entry name" value="ECTONUCLEOTIDE PYROPHOSPHATASE/PHOSPHODIESTERASE"/>
    <property type="match status" value="1"/>
</dbReference>
<evidence type="ECO:0008006" key="5">
    <source>
        <dbReference type="Google" id="ProtNLM"/>
    </source>
</evidence>
<dbReference type="InterPro" id="IPR017850">
    <property type="entry name" value="Alkaline_phosphatase_core_sf"/>
</dbReference>
<proteinExistence type="predicted"/>
<dbReference type="Gene3D" id="3.40.720.10">
    <property type="entry name" value="Alkaline Phosphatase, subunit A"/>
    <property type="match status" value="1"/>
</dbReference>
<dbReference type="InterPro" id="IPR002591">
    <property type="entry name" value="Phosphodiest/P_Trfase"/>
</dbReference>
<evidence type="ECO:0000256" key="2">
    <source>
        <dbReference type="SAM" id="SignalP"/>
    </source>
</evidence>
<dbReference type="Proteomes" id="UP000648482">
    <property type="component" value="Unassembled WGS sequence"/>
</dbReference>
<dbReference type="SUPFAM" id="SSF53649">
    <property type="entry name" value="Alkaline phosphatase-like"/>
    <property type="match status" value="1"/>
</dbReference>
<feature type="signal peptide" evidence="2">
    <location>
        <begin position="1"/>
        <end position="24"/>
    </location>
</feature>
<comment type="caution">
    <text evidence="3">The sequence shown here is derived from an EMBL/GenBank/DDBJ whole genome shotgun (WGS) entry which is preliminary data.</text>
</comment>
<gene>
    <name evidence="3" type="ORF">PALI_b0180</name>
</gene>
<keyword evidence="4" id="KW-1185">Reference proteome</keyword>
<name>A0ABR9E771_9GAMM</name>
<sequence>MMKQWILKVIALCLLVGISSTAFAAKEQTVVLVSIDGLRWDYIEKHGAENLKAMAERGVRGQKLIPVYPTKTFPNHISIITGLLPVNHGIVDNSFCDKARKNECYSMGKALGDSTWVKGIPLWNLAKMQGLKSATYFWPESDALFNGMTPDYYYHYSKYSDYQRRVDQIIQWLSLPKAQRPRFVASYFSLVDSMGHEFGPDAPQTRDAVKQLDELMEQLQTRLSKLEQDVNLVIVSDHGMTSIDPEKSIDTTTLPQDKNFLVKNTGPRLLIYTQPDAKNADIKGYKARLQKAANGRYTVLTDAQLAAYHYNKGTRVGDIVVQTTAPAVFTNGKKPMYLGTHGYAYTEDMAASLIAVGPAFKQGVSLEKVNNLDIYPVLAKVMGLKLLNKVDGDGKTLMPAIKQKMIVH</sequence>
<dbReference type="Gene3D" id="3.30.1360.180">
    <property type="match status" value="1"/>
</dbReference>
<dbReference type="PANTHER" id="PTHR10151:SF120">
    <property type="entry name" value="BIS(5'-ADENOSYL)-TRIPHOSPHATASE"/>
    <property type="match status" value="1"/>
</dbReference>
<feature type="chain" id="PRO_5045951261" description="Alkaline phosphatase family protein" evidence="2">
    <location>
        <begin position="25"/>
        <end position="408"/>
    </location>
</feature>
<dbReference type="CDD" id="cd16018">
    <property type="entry name" value="Enpp"/>
    <property type="match status" value="1"/>
</dbReference>
<reference evidence="3 4" key="1">
    <citation type="submission" date="2015-06" db="EMBL/GenBank/DDBJ databases">
        <title>Genome sequence of Pseudoalteromonas aliena.</title>
        <authorList>
            <person name="Xie B.-B."/>
            <person name="Rong J.-C."/>
            <person name="Qin Q.-L."/>
            <person name="Zhang Y.-Z."/>
        </authorList>
    </citation>
    <scope>NUCLEOTIDE SEQUENCE [LARGE SCALE GENOMIC DNA]</scope>
    <source>
        <strain evidence="3 4">SW19</strain>
    </source>
</reference>
<keyword evidence="1" id="KW-0175">Coiled coil</keyword>
<feature type="coiled-coil region" evidence="1">
    <location>
        <begin position="202"/>
        <end position="236"/>
    </location>
</feature>
<accession>A0ABR9E771</accession>
<keyword evidence="2" id="KW-0732">Signal</keyword>
<protein>
    <recommendedName>
        <fullName evidence="5">Alkaline phosphatase family protein</fullName>
    </recommendedName>
</protein>
<organism evidence="3 4">
    <name type="scientific">Pseudoalteromonas aliena SW19</name>
    <dbReference type="NCBI Taxonomy" id="1314866"/>
    <lineage>
        <taxon>Bacteria</taxon>
        <taxon>Pseudomonadati</taxon>
        <taxon>Pseudomonadota</taxon>
        <taxon>Gammaproteobacteria</taxon>
        <taxon>Alteromonadales</taxon>
        <taxon>Pseudoalteromonadaceae</taxon>
        <taxon>Pseudoalteromonas</taxon>
    </lineage>
</organism>
<evidence type="ECO:0000313" key="4">
    <source>
        <dbReference type="Proteomes" id="UP000648482"/>
    </source>
</evidence>
<evidence type="ECO:0000256" key="1">
    <source>
        <dbReference type="SAM" id="Coils"/>
    </source>
</evidence>
<dbReference type="Pfam" id="PF01663">
    <property type="entry name" value="Phosphodiest"/>
    <property type="match status" value="1"/>
</dbReference>
<evidence type="ECO:0000313" key="3">
    <source>
        <dbReference type="EMBL" id="MBE0361239.1"/>
    </source>
</evidence>